<dbReference type="Proteomes" id="UP000669179">
    <property type="component" value="Unassembled WGS sequence"/>
</dbReference>
<dbReference type="EMBL" id="JAGEOJ010000010">
    <property type="protein sequence ID" value="MBO2450209.1"/>
    <property type="molecule type" value="Genomic_DNA"/>
</dbReference>
<gene>
    <name evidence="2" type="ORF">J4573_24120</name>
</gene>
<comment type="caution">
    <text evidence="2">The sequence shown here is derived from an EMBL/GenBank/DDBJ whole genome shotgun (WGS) entry which is preliminary data.</text>
</comment>
<feature type="transmembrane region" description="Helical" evidence="1">
    <location>
        <begin position="89"/>
        <end position="107"/>
    </location>
</feature>
<keyword evidence="1" id="KW-1133">Transmembrane helix</keyword>
<feature type="transmembrane region" description="Helical" evidence="1">
    <location>
        <begin position="34"/>
        <end position="53"/>
    </location>
</feature>
<evidence type="ECO:0000256" key="1">
    <source>
        <dbReference type="SAM" id="Phobius"/>
    </source>
</evidence>
<feature type="transmembrane region" description="Helical" evidence="1">
    <location>
        <begin position="60"/>
        <end position="83"/>
    </location>
</feature>
<name>A0A939PI31_9ACTN</name>
<evidence type="ECO:0000313" key="3">
    <source>
        <dbReference type="Proteomes" id="UP000669179"/>
    </source>
</evidence>
<proteinExistence type="predicted"/>
<keyword evidence="3" id="KW-1185">Reference proteome</keyword>
<keyword evidence="1" id="KW-0472">Membrane</keyword>
<dbReference type="InterPro" id="IPR021414">
    <property type="entry name" value="DUF3054"/>
</dbReference>
<sequence length="121" mass="12747">MRSWVWPGVLDVIAVLVFVAIGRASHDEAGSVTGFLTTAWPFLAGLALGWAVTRAWNGPLPLWPTGVGIWIVTVAAGMVLRVISGQGTAGAFIIVALLFLGLVLLGWRTVAKFFMNAAPSS</sequence>
<evidence type="ECO:0000313" key="2">
    <source>
        <dbReference type="EMBL" id="MBO2450209.1"/>
    </source>
</evidence>
<reference evidence="2" key="1">
    <citation type="submission" date="2021-03" db="EMBL/GenBank/DDBJ databases">
        <authorList>
            <person name="Kanchanasin P."/>
            <person name="Saeng-In P."/>
            <person name="Phongsopitanun W."/>
            <person name="Yuki M."/>
            <person name="Kudo T."/>
            <person name="Ohkuma M."/>
            <person name="Tanasupawat S."/>
        </authorList>
    </citation>
    <scope>NUCLEOTIDE SEQUENCE</scope>
    <source>
        <strain evidence="2">GKU 128</strain>
    </source>
</reference>
<dbReference type="AlphaFoldDB" id="A0A939PI31"/>
<protein>
    <submittedName>
        <fullName evidence="2">DUF3054 domain-containing protein</fullName>
    </submittedName>
</protein>
<dbReference type="Pfam" id="PF11255">
    <property type="entry name" value="DUF3054"/>
    <property type="match status" value="1"/>
</dbReference>
<keyword evidence="1" id="KW-0812">Transmembrane</keyword>
<organism evidence="2 3">
    <name type="scientific">Actinomadura barringtoniae</name>
    <dbReference type="NCBI Taxonomy" id="1427535"/>
    <lineage>
        <taxon>Bacteria</taxon>
        <taxon>Bacillati</taxon>
        <taxon>Actinomycetota</taxon>
        <taxon>Actinomycetes</taxon>
        <taxon>Streptosporangiales</taxon>
        <taxon>Thermomonosporaceae</taxon>
        <taxon>Actinomadura</taxon>
    </lineage>
</organism>
<accession>A0A939PI31</accession>